<keyword evidence="1" id="KW-1133">Transmembrane helix</keyword>
<evidence type="ECO:0000313" key="3">
    <source>
        <dbReference type="Proteomes" id="UP001244563"/>
    </source>
</evidence>
<reference evidence="2 3" key="1">
    <citation type="submission" date="2023-07" db="EMBL/GenBank/DDBJ databases">
        <title>Sorghum-associated microbial communities from plants grown in Nebraska, USA.</title>
        <authorList>
            <person name="Schachtman D."/>
        </authorList>
    </citation>
    <scope>NUCLEOTIDE SEQUENCE [LARGE SCALE GENOMIC DNA]</scope>
    <source>
        <strain evidence="2 3">CC523</strain>
    </source>
</reference>
<organism evidence="2 3">
    <name type="scientific">Paenarthrobacter nicotinovorans</name>
    <name type="common">Arthrobacter nicotinovorans</name>
    <dbReference type="NCBI Taxonomy" id="29320"/>
    <lineage>
        <taxon>Bacteria</taxon>
        <taxon>Bacillati</taxon>
        <taxon>Actinomycetota</taxon>
        <taxon>Actinomycetes</taxon>
        <taxon>Micrococcales</taxon>
        <taxon>Micrococcaceae</taxon>
        <taxon>Paenarthrobacter</taxon>
    </lineage>
</organism>
<dbReference type="EMBL" id="JAUSSW010000015">
    <property type="protein sequence ID" value="MDQ0104324.1"/>
    <property type="molecule type" value="Genomic_DNA"/>
</dbReference>
<name>A0ABT9TSX3_PAENI</name>
<keyword evidence="1" id="KW-0812">Transmembrane</keyword>
<gene>
    <name evidence="2" type="ORF">J2T10_003998</name>
</gene>
<comment type="caution">
    <text evidence="2">The sequence shown here is derived from an EMBL/GenBank/DDBJ whole genome shotgun (WGS) entry which is preliminary data.</text>
</comment>
<evidence type="ECO:0000256" key="1">
    <source>
        <dbReference type="SAM" id="Phobius"/>
    </source>
</evidence>
<feature type="transmembrane region" description="Helical" evidence="1">
    <location>
        <begin position="43"/>
        <end position="64"/>
    </location>
</feature>
<keyword evidence="1" id="KW-0472">Membrane</keyword>
<dbReference type="Proteomes" id="UP001244563">
    <property type="component" value="Unassembled WGS sequence"/>
</dbReference>
<evidence type="ECO:0000313" key="2">
    <source>
        <dbReference type="EMBL" id="MDQ0104324.1"/>
    </source>
</evidence>
<proteinExistence type="predicted"/>
<sequence>MSLPLPHRGPSQWTKWSVALVAIDAFLLLFPPFHWLAGSNGPLGSIGYFVGAGLAVMASLFLMVRLDEKAGEQ</sequence>
<accession>A0ABT9TSX3</accession>
<protein>
    <submittedName>
        <fullName evidence="2">Uncharacterized protein</fullName>
    </submittedName>
</protein>
<dbReference type="RefSeq" id="WP_156524821.1">
    <property type="nucleotide sequence ID" value="NZ_BDDW01000014.1"/>
</dbReference>
<keyword evidence="3" id="KW-1185">Reference proteome</keyword>
<feature type="transmembrane region" description="Helical" evidence="1">
    <location>
        <begin position="16"/>
        <end position="37"/>
    </location>
</feature>